<name>A0A397UT62_9GLOM</name>
<dbReference type="InterPro" id="IPR006571">
    <property type="entry name" value="TLDc_dom"/>
</dbReference>
<dbReference type="PROSITE" id="PS51886">
    <property type="entry name" value="TLDC"/>
    <property type="match status" value="1"/>
</dbReference>
<evidence type="ECO:0000313" key="2">
    <source>
        <dbReference type="EMBL" id="RIB13325.1"/>
    </source>
</evidence>
<dbReference type="EMBL" id="QKWP01000933">
    <property type="protein sequence ID" value="RIB13325.1"/>
    <property type="molecule type" value="Genomic_DNA"/>
</dbReference>
<protein>
    <recommendedName>
        <fullName evidence="1">TLDc domain-containing protein</fullName>
    </recommendedName>
</protein>
<organism evidence="2 3">
    <name type="scientific">Gigaspora rosea</name>
    <dbReference type="NCBI Taxonomy" id="44941"/>
    <lineage>
        <taxon>Eukaryota</taxon>
        <taxon>Fungi</taxon>
        <taxon>Fungi incertae sedis</taxon>
        <taxon>Mucoromycota</taxon>
        <taxon>Glomeromycotina</taxon>
        <taxon>Glomeromycetes</taxon>
        <taxon>Diversisporales</taxon>
        <taxon>Gigasporaceae</taxon>
        <taxon>Gigaspora</taxon>
    </lineage>
</organism>
<evidence type="ECO:0000259" key="1">
    <source>
        <dbReference type="PROSITE" id="PS51886"/>
    </source>
</evidence>
<dbReference type="Pfam" id="PF07707">
    <property type="entry name" value="BACK"/>
    <property type="match status" value="1"/>
</dbReference>
<dbReference type="Pfam" id="PF07534">
    <property type="entry name" value="TLD"/>
    <property type="match status" value="1"/>
</dbReference>
<sequence length="382" mass="44320">MLVASEFLLDELTSHLEALLINEHSYWLHLRFVDIYHRIFQNEELQELQKWVNDIVAKHPDEIFDSENFTSLPEIALTSIIKRDDLQMDEGIIWDNIIRWGIAQNSDLPSNPEDWTRENFLTLKTTLQNCLPYIRFFQMSNDDIVDKVKPYKKILDKTLWDDIFKRFLAPRRRVSSMILPPRKIFNPILPSRITDQFPSTVINEFHAAEIAAWVDNRTDTYSVANNPYEFKSLLRGTKDGFTPATFWNLCNKKADTVVVMKVKGTGEILGGYNPTKWDKSINNWKSCNDSFIFSLKTRTVRTSTISRVQNPSFAVGNHPNYGPCFGGGRDLALYGEFDQSNENYCRPSPTYEKPIRNNTGGSSSFCVEEYEVFQLRTKERLV</sequence>
<dbReference type="Gene3D" id="1.25.40.420">
    <property type="match status" value="1"/>
</dbReference>
<dbReference type="AlphaFoldDB" id="A0A397UT62"/>
<accession>A0A397UT62</accession>
<dbReference type="InterPro" id="IPR011705">
    <property type="entry name" value="BACK"/>
</dbReference>
<gene>
    <name evidence="2" type="ORF">C2G38_1743339</name>
</gene>
<proteinExistence type="predicted"/>
<feature type="domain" description="TLDc" evidence="1">
    <location>
        <begin position="200"/>
        <end position="376"/>
    </location>
</feature>
<dbReference type="OrthoDB" id="5430411at2759"/>
<reference evidence="2 3" key="1">
    <citation type="submission" date="2018-06" db="EMBL/GenBank/DDBJ databases">
        <title>Comparative genomics reveals the genomic features of Rhizophagus irregularis, R. cerebriforme, R. diaphanum and Gigaspora rosea, and their symbiotic lifestyle signature.</title>
        <authorList>
            <person name="Morin E."/>
            <person name="San Clemente H."/>
            <person name="Chen E.C.H."/>
            <person name="De La Providencia I."/>
            <person name="Hainaut M."/>
            <person name="Kuo A."/>
            <person name="Kohler A."/>
            <person name="Murat C."/>
            <person name="Tang N."/>
            <person name="Roy S."/>
            <person name="Loubradou J."/>
            <person name="Henrissat B."/>
            <person name="Grigoriev I.V."/>
            <person name="Corradi N."/>
            <person name="Roux C."/>
            <person name="Martin F.M."/>
        </authorList>
    </citation>
    <scope>NUCLEOTIDE SEQUENCE [LARGE SCALE GENOMIC DNA]</scope>
    <source>
        <strain evidence="2 3">DAOM 194757</strain>
    </source>
</reference>
<dbReference type="Proteomes" id="UP000266673">
    <property type="component" value="Unassembled WGS sequence"/>
</dbReference>
<keyword evidence="3" id="KW-1185">Reference proteome</keyword>
<comment type="caution">
    <text evidence="2">The sequence shown here is derived from an EMBL/GenBank/DDBJ whole genome shotgun (WGS) entry which is preliminary data.</text>
</comment>
<evidence type="ECO:0000313" key="3">
    <source>
        <dbReference type="Proteomes" id="UP000266673"/>
    </source>
</evidence>